<evidence type="ECO:0000313" key="3">
    <source>
        <dbReference type="EMBL" id="MEH0639440.1"/>
    </source>
</evidence>
<keyword evidence="2" id="KW-0472">Membrane</keyword>
<protein>
    <recommendedName>
        <fullName evidence="5">Integral membrane protein</fullName>
    </recommendedName>
</protein>
<keyword evidence="2" id="KW-1133">Transmembrane helix</keyword>
<gene>
    <name evidence="3" type="ORF">QBA35_40525</name>
</gene>
<proteinExistence type="predicted"/>
<evidence type="ECO:0008006" key="5">
    <source>
        <dbReference type="Google" id="ProtNLM"/>
    </source>
</evidence>
<feature type="transmembrane region" description="Helical" evidence="2">
    <location>
        <begin position="204"/>
        <end position="225"/>
    </location>
</feature>
<sequence length="279" mass="28649">MGGKGLEQHVEGVINPVAGFYLIAAPLWSYIAFVLATTLAVQGRWTRFVAAVGVLLPTAVLGTVLITEAFDEAAFGEPYETQRARIYATVIAVLLTLILAAVVALLCRAYRFYRWFVALFLIGLGLLHLCAFGIIAPGLTSDVHLTVFAWLPGAGYLLAGAFATVAAGAPPASDAHPPPTRLPVTPRTDPGPHDAAPEQQLKSLLVCGVLGVLMAATATLVAATADADQSVRIPDSPGFPTLPGLPTGSPLPSAPPGAPELPGLPQAAPAASSAPGGVR</sequence>
<feature type="transmembrane region" description="Helical" evidence="2">
    <location>
        <begin position="48"/>
        <end position="66"/>
    </location>
</feature>
<evidence type="ECO:0000256" key="2">
    <source>
        <dbReference type="SAM" id="Phobius"/>
    </source>
</evidence>
<feature type="compositionally biased region" description="Low complexity" evidence="1">
    <location>
        <begin position="260"/>
        <end position="279"/>
    </location>
</feature>
<comment type="caution">
    <text evidence="3">The sequence shown here is derived from an EMBL/GenBank/DDBJ whole genome shotgun (WGS) entry which is preliminary data.</text>
</comment>
<name>A0ABU8B1V7_9ACTN</name>
<feature type="compositionally biased region" description="Low complexity" evidence="1">
    <location>
        <begin position="236"/>
        <end position="251"/>
    </location>
</feature>
<evidence type="ECO:0000313" key="4">
    <source>
        <dbReference type="Proteomes" id="UP001310290"/>
    </source>
</evidence>
<organism evidence="3 4">
    <name type="scientific">Streptomyces bottropensis</name>
    <dbReference type="NCBI Taxonomy" id="42235"/>
    <lineage>
        <taxon>Bacteria</taxon>
        <taxon>Bacillati</taxon>
        <taxon>Actinomycetota</taxon>
        <taxon>Actinomycetes</taxon>
        <taxon>Kitasatosporales</taxon>
        <taxon>Streptomycetaceae</taxon>
        <taxon>Streptomyces</taxon>
    </lineage>
</organism>
<reference evidence="3" key="1">
    <citation type="submission" date="2023-04" db="EMBL/GenBank/DDBJ databases">
        <title>Genomic diversity of scab-causing Streptomyces spp. in the province of Quebec, Canada.</title>
        <authorList>
            <person name="Biessy A."/>
            <person name="Cadieux M."/>
            <person name="Ciotola M."/>
            <person name="Filion M."/>
        </authorList>
    </citation>
    <scope>NUCLEOTIDE SEQUENCE</scope>
    <source>
        <strain evidence="3">B21-115</strain>
    </source>
</reference>
<accession>A0ABU8B1V7</accession>
<feature type="transmembrane region" description="Helical" evidence="2">
    <location>
        <begin position="86"/>
        <end position="106"/>
    </location>
</feature>
<feature type="transmembrane region" description="Helical" evidence="2">
    <location>
        <begin position="147"/>
        <end position="169"/>
    </location>
</feature>
<evidence type="ECO:0000256" key="1">
    <source>
        <dbReference type="SAM" id="MobiDB-lite"/>
    </source>
</evidence>
<dbReference type="EMBL" id="JARULZ010000003">
    <property type="protein sequence ID" value="MEH0639440.1"/>
    <property type="molecule type" value="Genomic_DNA"/>
</dbReference>
<dbReference type="Proteomes" id="UP001310290">
    <property type="component" value="Unassembled WGS sequence"/>
</dbReference>
<feature type="region of interest" description="Disordered" evidence="1">
    <location>
        <begin position="230"/>
        <end position="279"/>
    </location>
</feature>
<keyword evidence="4" id="KW-1185">Reference proteome</keyword>
<dbReference type="GeneID" id="96268279"/>
<feature type="transmembrane region" description="Helical" evidence="2">
    <location>
        <begin position="20"/>
        <end position="41"/>
    </location>
</feature>
<keyword evidence="2" id="KW-0812">Transmembrane</keyword>
<feature type="region of interest" description="Disordered" evidence="1">
    <location>
        <begin position="170"/>
        <end position="196"/>
    </location>
</feature>
<dbReference type="RefSeq" id="WP_005473644.1">
    <property type="nucleotide sequence ID" value="NZ_JARULZ010000003.1"/>
</dbReference>
<feature type="transmembrane region" description="Helical" evidence="2">
    <location>
        <begin position="113"/>
        <end position="135"/>
    </location>
</feature>